<reference evidence="6" key="1">
    <citation type="submission" date="2022-04" db="EMBL/GenBank/DDBJ databases">
        <title>Carnegiea gigantea Genome sequencing and assembly v2.</title>
        <authorList>
            <person name="Copetti D."/>
            <person name="Sanderson M.J."/>
            <person name="Burquez A."/>
            <person name="Wojciechowski M.F."/>
        </authorList>
    </citation>
    <scope>NUCLEOTIDE SEQUENCE</scope>
    <source>
        <strain evidence="6">SGP5-SGP5p</strain>
        <tissue evidence="6">Aerial part</tissue>
    </source>
</reference>
<organism evidence="6 7">
    <name type="scientific">Carnegiea gigantea</name>
    <dbReference type="NCBI Taxonomy" id="171969"/>
    <lineage>
        <taxon>Eukaryota</taxon>
        <taxon>Viridiplantae</taxon>
        <taxon>Streptophyta</taxon>
        <taxon>Embryophyta</taxon>
        <taxon>Tracheophyta</taxon>
        <taxon>Spermatophyta</taxon>
        <taxon>Magnoliopsida</taxon>
        <taxon>eudicotyledons</taxon>
        <taxon>Gunneridae</taxon>
        <taxon>Pentapetalae</taxon>
        <taxon>Caryophyllales</taxon>
        <taxon>Cactineae</taxon>
        <taxon>Cactaceae</taxon>
        <taxon>Cactoideae</taxon>
        <taxon>Echinocereeae</taxon>
        <taxon>Carnegiea</taxon>
    </lineage>
</organism>
<evidence type="ECO:0000313" key="7">
    <source>
        <dbReference type="Proteomes" id="UP001153076"/>
    </source>
</evidence>
<dbReference type="PANTHER" id="PTHR33447">
    <property type="entry name" value="GLUTATHIONE GAMMA-GLUTAMYLCYSTEINYLTRANSFERASE"/>
    <property type="match status" value="1"/>
</dbReference>
<dbReference type="InterPro" id="IPR038765">
    <property type="entry name" value="Papain-like_cys_pep_sf"/>
</dbReference>
<keyword evidence="7" id="KW-1185">Reference proteome</keyword>
<proteinExistence type="predicted"/>
<dbReference type="GO" id="GO:0046938">
    <property type="term" value="P:phytochelatin biosynthetic process"/>
    <property type="evidence" value="ECO:0007669"/>
    <property type="project" value="InterPro"/>
</dbReference>
<dbReference type="InterPro" id="IPR007719">
    <property type="entry name" value="PCS_N"/>
</dbReference>
<keyword evidence="3" id="KW-0808">Transferase</keyword>
<gene>
    <name evidence="6" type="ORF">Cgig2_024127</name>
</gene>
<dbReference type="InterPro" id="IPR040409">
    <property type="entry name" value="PCS-like"/>
</dbReference>
<feature type="domain" description="Peptidase C83" evidence="5">
    <location>
        <begin position="43"/>
        <end position="158"/>
    </location>
</feature>
<dbReference type="Gene3D" id="3.90.70.30">
    <property type="entry name" value="Phytochelatin synthase, N-terminal domain"/>
    <property type="match status" value="1"/>
</dbReference>
<dbReference type="AlphaFoldDB" id="A0A9Q1Q879"/>
<keyword evidence="4" id="KW-0479">Metal-binding</keyword>
<comment type="caution">
    <text evidence="6">The sequence shown here is derived from an EMBL/GenBank/DDBJ whole genome shotgun (WGS) entry which is preliminary data.</text>
</comment>
<dbReference type="SUPFAM" id="SSF54001">
    <property type="entry name" value="Cysteine proteinases"/>
    <property type="match status" value="1"/>
</dbReference>
<evidence type="ECO:0000256" key="2">
    <source>
        <dbReference type="ARBA" id="ARBA00022539"/>
    </source>
</evidence>
<dbReference type="GO" id="GO:0016756">
    <property type="term" value="F:glutathione gamma-glutamylcysteinyltransferase activity"/>
    <property type="evidence" value="ECO:0007669"/>
    <property type="project" value="UniProtKB-EC"/>
</dbReference>
<dbReference type="GO" id="GO:0010038">
    <property type="term" value="P:response to metal ion"/>
    <property type="evidence" value="ECO:0007669"/>
    <property type="project" value="InterPro"/>
</dbReference>
<evidence type="ECO:0000256" key="4">
    <source>
        <dbReference type="ARBA" id="ARBA00022723"/>
    </source>
</evidence>
<evidence type="ECO:0000256" key="1">
    <source>
        <dbReference type="ARBA" id="ARBA00012468"/>
    </source>
</evidence>
<dbReference type="Proteomes" id="UP001153076">
    <property type="component" value="Unassembled WGS sequence"/>
</dbReference>
<dbReference type="PANTHER" id="PTHR33447:SF20">
    <property type="entry name" value="GLUTATHIONE GAMMA-GLUTAMYLCYSTEINYLTRANSFERASE"/>
    <property type="match status" value="1"/>
</dbReference>
<name>A0A9Q1Q879_9CARY</name>
<evidence type="ECO:0000259" key="5">
    <source>
        <dbReference type="Pfam" id="PF05023"/>
    </source>
</evidence>
<dbReference type="EC" id="2.3.2.15" evidence="1"/>
<keyword evidence="2" id="KW-0104">Cadmium</keyword>
<dbReference type="Pfam" id="PF05023">
    <property type="entry name" value="Phytochelatin"/>
    <property type="match status" value="1"/>
</dbReference>
<dbReference type="EMBL" id="JAKOGI010000674">
    <property type="protein sequence ID" value="KAJ8431655.1"/>
    <property type="molecule type" value="Genomic_DNA"/>
</dbReference>
<evidence type="ECO:0000313" key="6">
    <source>
        <dbReference type="EMBL" id="KAJ8431655.1"/>
    </source>
</evidence>
<dbReference type="InterPro" id="IPR038156">
    <property type="entry name" value="PCS_N_sf"/>
</dbReference>
<accession>A0A9Q1Q879</accession>
<evidence type="ECO:0000256" key="3">
    <source>
        <dbReference type="ARBA" id="ARBA00022679"/>
    </source>
</evidence>
<dbReference type="GO" id="GO:0046872">
    <property type="term" value="F:metal ion binding"/>
    <property type="evidence" value="ECO:0007669"/>
    <property type="project" value="UniProtKB-KW"/>
</dbReference>
<protein>
    <recommendedName>
        <fullName evidence="1">glutathione gamma-glutamylcysteinyltransferase</fullName>
        <ecNumber evidence="1">2.3.2.15</ecNumber>
    </recommendedName>
</protein>
<sequence>MSNDARNVLKKLMEVEDGVNICRNEGKPQSLPCSSMMQLALKMKLLNEASTLGMARGFLETLGCLETQSELAYCGLASFVTVLNSLKVLFAGTIMLVEKQLLEDIKVKGVTVEELTEVIPKDKTSETSVDELRHAIVDVCSSIERSMIMSYSRQTLGQL</sequence>